<gene>
    <name evidence="6" type="primary">pyrE</name>
    <name evidence="8" type="ORF">UU67_C0002G0013</name>
</gene>
<feature type="binding site" evidence="6">
    <location>
        <position position="116"/>
    </location>
    <ligand>
        <name>5-phospho-alpha-D-ribose 1-diphosphate</name>
        <dbReference type="ChEBI" id="CHEBI:58017"/>
        <note>ligand shared between dimeric partners</note>
    </ligand>
</feature>
<dbReference type="AlphaFoldDB" id="A0A0G0WQJ0"/>
<evidence type="ECO:0000313" key="8">
    <source>
        <dbReference type="EMBL" id="KKS14347.1"/>
    </source>
</evidence>
<dbReference type="SUPFAM" id="SSF53271">
    <property type="entry name" value="PRTase-like"/>
    <property type="match status" value="1"/>
</dbReference>
<dbReference type="PANTHER" id="PTHR19278:SF9">
    <property type="entry name" value="URIDINE 5'-MONOPHOSPHATE SYNTHASE"/>
    <property type="match status" value="1"/>
</dbReference>
<dbReference type="InterPro" id="IPR029057">
    <property type="entry name" value="PRTase-like"/>
</dbReference>
<evidence type="ECO:0000256" key="5">
    <source>
        <dbReference type="ARBA" id="ARBA00022975"/>
    </source>
</evidence>
<dbReference type="Gene3D" id="3.40.50.2020">
    <property type="match status" value="1"/>
</dbReference>
<comment type="cofactor">
    <cofactor evidence="6">
        <name>Mg(2+)</name>
        <dbReference type="ChEBI" id="CHEBI:18420"/>
    </cofactor>
</comment>
<name>A0A0G0WQJ0_9BACT</name>
<feature type="binding site" evidence="6">
    <location>
        <position position="114"/>
    </location>
    <ligand>
        <name>5-phospho-alpha-D-ribose 1-diphosphate</name>
        <dbReference type="ChEBI" id="CHEBI:58017"/>
        <note>ligand shared between dimeric partners</note>
    </ligand>
</feature>
<dbReference type="EMBL" id="LCBN01000002">
    <property type="protein sequence ID" value="KKS14347.1"/>
    <property type="molecule type" value="Genomic_DNA"/>
</dbReference>
<evidence type="ECO:0000313" key="9">
    <source>
        <dbReference type="Proteomes" id="UP000034753"/>
    </source>
</evidence>
<dbReference type="InterPro" id="IPR023031">
    <property type="entry name" value="OPRT"/>
</dbReference>
<dbReference type="GO" id="GO:0004588">
    <property type="term" value="F:orotate phosphoribosyltransferase activity"/>
    <property type="evidence" value="ECO:0007669"/>
    <property type="project" value="UniProtKB-UniRule"/>
</dbReference>
<comment type="function">
    <text evidence="6">Catalyzes the transfer of a ribosyl phosphate group from 5-phosphoribose 1-diphosphate to orotate, leading to the formation of orotidine monophosphate (OMP).</text>
</comment>
<dbReference type="EC" id="2.4.2.10" evidence="2 6"/>
<comment type="subunit">
    <text evidence="6">Homodimer.</text>
</comment>
<dbReference type="Pfam" id="PF00156">
    <property type="entry name" value="Pribosyltran"/>
    <property type="match status" value="1"/>
</dbReference>
<comment type="similarity">
    <text evidence="6">Belongs to the purine/pyrimidine phosphoribosyltransferase family. PyrE subfamily.</text>
</comment>
<comment type="caution">
    <text evidence="8">The sequence shown here is derived from an EMBL/GenBank/DDBJ whole genome shotgun (WGS) entry which is preliminary data.</text>
</comment>
<dbReference type="GO" id="GO:0044205">
    <property type="term" value="P:'de novo' UMP biosynthetic process"/>
    <property type="evidence" value="ECO:0007669"/>
    <property type="project" value="UniProtKB-UniRule"/>
</dbReference>
<evidence type="ECO:0000256" key="6">
    <source>
        <dbReference type="HAMAP-Rule" id="MF_01208"/>
    </source>
</evidence>
<keyword evidence="6" id="KW-0460">Magnesium</keyword>
<sequence>MASPDYVAELILKPASDGRSCLCLSEKPPYRVSSGGYQPLYVDLRRFQSMPCQIEELTVLFHHKIVKLLTGEPGIHSDFSLYAIAATKSGGIVPADRIAQKMVIPMITVSPKPKEHGLTGSIAGILEEGKNYLALDDITRTGGSVVKVIEAIRREDGIVTDALSVLDYGWPETARKFKEIDVTPHCLVDLPTLIAAAIRKGLINQHMASVIEEWQKDPWAWSEKQTVYGQVDGL</sequence>
<accession>A0A0G0WQJ0</accession>
<feature type="binding site" description="in other chain" evidence="6">
    <location>
        <begin position="136"/>
        <end position="144"/>
    </location>
    <ligand>
        <name>5-phospho-alpha-D-ribose 1-diphosphate</name>
        <dbReference type="ChEBI" id="CHEBI:58017"/>
        <note>ligand shared between dimeric partners</note>
    </ligand>
</feature>
<comment type="caution">
    <text evidence="6">Lacks conserved residue(s) required for the propagation of feature annotation.</text>
</comment>
<dbReference type="PANTHER" id="PTHR19278">
    <property type="entry name" value="OROTATE PHOSPHORIBOSYLTRANSFERASE"/>
    <property type="match status" value="1"/>
</dbReference>
<dbReference type="CDD" id="cd06223">
    <property type="entry name" value="PRTases_typeI"/>
    <property type="match status" value="1"/>
</dbReference>
<organism evidence="8 9">
    <name type="scientific">Candidatus Daviesbacteria bacterium GW2011_GWB1_41_5</name>
    <dbReference type="NCBI Taxonomy" id="1618429"/>
    <lineage>
        <taxon>Bacteria</taxon>
        <taxon>Candidatus Daviesiibacteriota</taxon>
    </lineage>
</organism>
<evidence type="ECO:0000256" key="3">
    <source>
        <dbReference type="ARBA" id="ARBA00022676"/>
    </source>
</evidence>
<evidence type="ECO:0000256" key="4">
    <source>
        <dbReference type="ARBA" id="ARBA00022679"/>
    </source>
</evidence>
<evidence type="ECO:0000259" key="7">
    <source>
        <dbReference type="Pfam" id="PF00156"/>
    </source>
</evidence>
<proteinExistence type="inferred from homology"/>
<dbReference type="Proteomes" id="UP000034753">
    <property type="component" value="Unassembled WGS sequence"/>
</dbReference>
<comment type="catalytic activity">
    <reaction evidence="6">
        <text>orotidine 5'-phosphate + diphosphate = orotate + 5-phospho-alpha-D-ribose 1-diphosphate</text>
        <dbReference type="Rhea" id="RHEA:10380"/>
        <dbReference type="ChEBI" id="CHEBI:30839"/>
        <dbReference type="ChEBI" id="CHEBI:33019"/>
        <dbReference type="ChEBI" id="CHEBI:57538"/>
        <dbReference type="ChEBI" id="CHEBI:58017"/>
        <dbReference type="EC" id="2.4.2.10"/>
    </reaction>
</comment>
<dbReference type="GO" id="GO:0019856">
    <property type="term" value="P:pyrimidine nucleobase biosynthetic process"/>
    <property type="evidence" value="ECO:0007669"/>
    <property type="project" value="TreeGrafter"/>
</dbReference>
<dbReference type="InterPro" id="IPR000836">
    <property type="entry name" value="PRTase_dom"/>
</dbReference>
<evidence type="ECO:0000256" key="2">
    <source>
        <dbReference type="ARBA" id="ARBA00011971"/>
    </source>
</evidence>
<dbReference type="HAMAP" id="MF_01208">
    <property type="entry name" value="PyrE"/>
    <property type="match status" value="1"/>
</dbReference>
<keyword evidence="3 6" id="KW-0328">Glycosyltransferase</keyword>
<evidence type="ECO:0000256" key="1">
    <source>
        <dbReference type="ARBA" id="ARBA00004889"/>
    </source>
</evidence>
<keyword evidence="4 6" id="KW-0808">Transferase</keyword>
<feature type="domain" description="Phosphoribosyltransferase" evidence="7">
    <location>
        <begin position="83"/>
        <end position="156"/>
    </location>
</feature>
<keyword evidence="5 6" id="KW-0665">Pyrimidine biosynthesis</keyword>
<dbReference type="UniPathway" id="UPA00070">
    <property type="reaction ID" value="UER00119"/>
</dbReference>
<comment type="pathway">
    <text evidence="1 6">Pyrimidine metabolism; UMP biosynthesis via de novo pathway; UMP from orotate: step 1/2.</text>
</comment>
<protein>
    <recommendedName>
        <fullName evidence="2 6">Orotate phosphoribosyltransferase</fullName>
        <shortName evidence="6">OPRT</shortName>
        <shortName evidence="6">OPRTase</shortName>
        <ecNumber evidence="2 6">2.4.2.10</ecNumber>
    </recommendedName>
</protein>
<dbReference type="GO" id="GO:0000287">
    <property type="term" value="F:magnesium ion binding"/>
    <property type="evidence" value="ECO:0007669"/>
    <property type="project" value="UniProtKB-UniRule"/>
</dbReference>
<reference evidence="8 9" key="1">
    <citation type="journal article" date="2015" name="Nature">
        <title>rRNA introns, odd ribosomes, and small enigmatic genomes across a large radiation of phyla.</title>
        <authorList>
            <person name="Brown C.T."/>
            <person name="Hug L.A."/>
            <person name="Thomas B.C."/>
            <person name="Sharon I."/>
            <person name="Castelle C.J."/>
            <person name="Singh A."/>
            <person name="Wilkins M.J."/>
            <person name="Williams K.H."/>
            <person name="Banfield J.F."/>
        </authorList>
    </citation>
    <scope>NUCLEOTIDE SEQUENCE [LARGE SCALE GENOMIC DNA]</scope>
</reference>